<evidence type="ECO:0000256" key="4">
    <source>
        <dbReference type="ARBA" id="ARBA00022833"/>
    </source>
</evidence>
<evidence type="ECO:0000313" key="7">
    <source>
        <dbReference type="Proteomes" id="UP000216052"/>
    </source>
</evidence>
<protein>
    <submittedName>
        <fullName evidence="6">N-alpha-acetyl-L-2,4-diaminobutyric acid deacetylase</fullName>
        <ecNumber evidence="6">3.5.1.125</ecNumber>
    </submittedName>
</protein>
<feature type="domain" description="Succinylglutamate desuccinylase/Aspartoacylase catalytic" evidence="5">
    <location>
        <begin position="41"/>
        <end position="238"/>
    </location>
</feature>
<dbReference type="InterPro" id="IPR043795">
    <property type="entry name" value="N-alpha-Ac-DABA-like"/>
</dbReference>
<evidence type="ECO:0000259" key="5">
    <source>
        <dbReference type="Pfam" id="PF24827"/>
    </source>
</evidence>
<dbReference type="EC" id="3.5.1.125" evidence="6"/>
<dbReference type="InterPro" id="IPR053138">
    <property type="entry name" value="N-alpha-Ac-DABA_deacetylase"/>
</dbReference>
<evidence type="ECO:0000313" key="6">
    <source>
        <dbReference type="EMBL" id="XFO70626.1"/>
    </source>
</evidence>
<evidence type="ECO:0000256" key="1">
    <source>
        <dbReference type="ARBA" id="ARBA00001947"/>
    </source>
</evidence>
<evidence type="ECO:0000256" key="3">
    <source>
        <dbReference type="ARBA" id="ARBA00022801"/>
    </source>
</evidence>
<name>A0ABZ3IXN2_SPOA4</name>
<dbReference type="EMBL" id="CP155571">
    <property type="protein sequence ID" value="XFO70626.1"/>
    <property type="molecule type" value="Genomic_DNA"/>
</dbReference>
<dbReference type="PIRSF" id="PIRSF039012">
    <property type="entry name" value="ASP"/>
    <property type="match status" value="1"/>
</dbReference>
<dbReference type="RefSeq" id="WP_093794191.1">
    <property type="nucleotide sequence ID" value="NZ_CP155571.1"/>
</dbReference>
<dbReference type="CDD" id="cd06255">
    <property type="entry name" value="M14_ASTE_ASPA-like"/>
    <property type="match status" value="1"/>
</dbReference>
<accession>A0ABZ3IXN2</accession>
<gene>
    <name evidence="6" type="primary">doeB_1</name>
    <name evidence="6" type="ORF">SPACI_006250</name>
</gene>
<keyword evidence="2" id="KW-0479">Metal-binding</keyword>
<dbReference type="PANTHER" id="PTHR37326">
    <property type="entry name" value="BLL3975 PROTEIN"/>
    <property type="match status" value="1"/>
</dbReference>
<dbReference type="Gene3D" id="3.40.630.10">
    <property type="entry name" value="Zn peptidases"/>
    <property type="match status" value="1"/>
</dbReference>
<dbReference type="Pfam" id="PF24827">
    <property type="entry name" value="AstE_AspA_cat"/>
    <property type="match status" value="1"/>
</dbReference>
<evidence type="ECO:0000256" key="2">
    <source>
        <dbReference type="ARBA" id="ARBA00022723"/>
    </source>
</evidence>
<organism evidence="6 7">
    <name type="scientific">Sporomusa acidovorans (strain ATCC 49682 / DSM 3132 / Mol)</name>
    <dbReference type="NCBI Taxonomy" id="1123286"/>
    <lineage>
        <taxon>Bacteria</taxon>
        <taxon>Bacillati</taxon>
        <taxon>Bacillota</taxon>
        <taxon>Negativicutes</taxon>
        <taxon>Selenomonadales</taxon>
        <taxon>Sporomusaceae</taxon>
        <taxon>Sporomusa</taxon>
    </lineage>
</organism>
<dbReference type="Proteomes" id="UP000216052">
    <property type="component" value="Chromosome"/>
</dbReference>
<reference evidence="6" key="1">
    <citation type="submission" date="2024-05" db="EMBL/GenBank/DDBJ databases">
        <title>Isolation and characterization of Sporomusa carbonis sp. nov., a carboxydotrophic hydrogenogen in the genus of Sporomusa isolated from a charcoal burning pile.</title>
        <authorList>
            <person name="Boeer T."/>
            <person name="Rosenbaum F."/>
            <person name="Eysell L."/>
            <person name="Mueller V."/>
            <person name="Daniel R."/>
            <person name="Poehlein A."/>
        </authorList>
    </citation>
    <scope>NUCLEOTIDE SEQUENCE [LARGE SCALE GENOMIC DNA]</scope>
    <source>
        <strain evidence="6">DSM 3132</strain>
    </source>
</reference>
<keyword evidence="7" id="KW-1185">Reference proteome</keyword>
<keyword evidence="3 6" id="KW-0378">Hydrolase</keyword>
<proteinExistence type="predicted"/>
<dbReference type="InterPro" id="IPR055438">
    <property type="entry name" value="AstE_AspA_cat"/>
</dbReference>
<comment type="cofactor">
    <cofactor evidence="1">
        <name>Zn(2+)</name>
        <dbReference type="ChEBI" id="CHEBI:29105"/>
    </cofactor>
</comment>
<dbReference type="PANTHER" id="PTHR37326:SF1">
    <property type="entry name" value="BLL3975 PROTEIN"/>
    <property type="match status" value="1"/>
</dbReference>
<sequence length="332" mass="36918">MKIFNHEIQPGERFCDYIKVGELACFSDIRIPVMVLRGKQAGPTLWLTGAVHGDELNGLWAMRRFFWELAADKLQGTLVITPILNPIAFWGRSKVSMLDQLDMDQQFPGNPQGLYSERVAHVIFSELKEKAGYVIDFHTLNHLFSATPYTVSKLVAEANDKTNEEAFRLAKIFGVYPNCRVDLKTAGGELPGTTSGALDILCMQHNIPCFMAEMGGGGRWEESSIQVAYQGIENVMAALGMIAKDLPVSEKKLIITKRKFLRSDYGGLVRMAVKPGDFVPAGGLIATIYDFFKEVGHVHAEQDMFMIATCFNPVVSSGDRLAFVGCEWHETK</sequence>
<dbReference type="SUPFAM" id="SSF53187">
    <property type="entry name" value="Zn-dependent exopeptidases"/>
    <property type="match status" value="1"/>
</dbReference>
<keyword evidence="4" id="KW-0862">Zinc</keyword>
<dbReference type="GO" id="GO:0016787">
    <property type="term" value="F:hydrolase activity"/>
    <property type="evidence" value="ECO:0007669"/>
    <property type="project" value="UniProtKB-KW"/>
</dbReference>